<dbReference type="Proteomes" id="UP000221980">
    <property type="component" value="Unassembled WGS sequence"/>
</dbReference>
<keyword evidence="3" id="KW-1185">Reference proteome</keyword>
<keyword evidence="1" id="KW-1133">Transmembrane helix</keyword>
<evidence type="ECO:0000313" key="2">
    <source>
        <dbReference type="EMBL" id="PHM50799.1"/>
    </source>
</evidence>
<organism evidence="2 3">
    <name type="scientific">Xenorhabdus miraniensis</name>
    <dbReference type="NCBI Taxonomy" id="351674"/>
    <lineage>
        <taxon>Bacteria</taxon>
        <taxon>Pseudomonadati</taxon>
        <taxon>Pseudomonadota</taxon>
        <taxon>Gammaproteobacteria</taxon>
        <taxon>Enterobacterales</taxon>
        <taxon>Morganellaceae</taxon>
        <taxon>Xenorhabdus</taxon>
    </lineage>
</organism>
<keyword evidence="1" id="KW-0472">Membrane</keyword>
<dbReference type="EMBL" id="NITZ01000001">
    <property type="protein sequence ID" value="PHM50799.1"/>
    <property type="molecule type" value="Genomic_DNA"/>
</dbReference>
<gene>
    <name evidence="2" type="ORF">Xmir_00203</name>
</gene>
<accession>A0A2D0JWP3</accession>
<evidence type="ECO:0000256" key="1">
    <source>
        <dbReference type="SAM" id="Phobius"/>
    </source>
</evidence>
<proteinExistence type="predicted"/>
<comment type="caution">
    <text evidence="2">The sequence shown here is derived from an EMBL/GenBank/DDBJ whole genome shotgun (WGS) entry which is preliminary data.</text>
</comment>
<dbReference type="AlphaFoldDB" id="A0A2D0JWP3"/>
<sequence length="77" mass="9353">MLKFSMRMKKIYLYQYGNFTVFLNPDSVYSISIILLFMTVNKYREERYLRAMSNPTFDFDKVVLCNSLINKICWTER</sequence>
<reference evidence="2 3" key="1">
    <citation type="journal article" date="2017" name="Nat. Microbiol.">
        <title>Natural product diversity associated with the nematode symbionts Photorhabdus and Xenorhabdus.</title>
        <authorList>
            <person name="Tobias N.J."/>
            <person name="Wolff H."/>
            <person name="Djahanschiri B."/>
            <person name="Grundmann F."/>
            <person name="Kronenwerth M."/>
            <person name="Shi Y.M."/>
            <person name="Simonyi S."/>
            <person name="Grun P."/>
            <person name="Shapiro-Ilan D."/>
            <person name="Pidot S.J."/>
            <person name="Stinear T.P."/>
            <person name="Ebersberger I."/>
            <person name="Bode H.B."/>
        </authorList>
    </citation>
    <scope>NUCLEOTIDE SEQUENCE [LARGE SCALE GENOMIC DNA]</scope>
    <source>
        <strain evidence="2 3">DSM 17902</strain>
    </source>
</reference>
<feature type="transmembrane region" description="Helical" evidence="1">
    <location>
        <begin position="21"/>
        <end position="40"/>
    </location>
</feature>
<keyword evidence="1" id="KW-0812">Transmembrane</keyword>
<name>A0A2D0JWP3_9GAMM</name>
<evidence type="ECO:0000313" key="3">
    <source>
        <dbReference type="Proteomes" id="UP000221980"/>
    </source>
</evidence>
<protein>
    <submittedName>
        <fullName evidence="2">Uncharacterized protein</fullName>
    </submittedName>
</protein>